<dbReference type="Gene3D" id="6.10.10.10">
    <property type="entry name" value="Flagellar export chaperone, C-terminal domain"/>
    <property type="match status" value="1"/>
</dbReference>
<evidence type="ECO:0000256" key="3">
    <source>
        <dbReference type="ARBA" id="ARBA00023143"/>
    </source>
</evidence>
<dbReference type="PANTHER" id="PTHR42792:SF2">
    <property type="entry name" value="FLAGELLIN"/>
    <property type="match status" value="1"/>
</dbReference>
<organism evidence="5 6">
    <name type="scientific">Lacimonas salitolerans</name>
    <dbReference type="NCBI Taxonomy" id="1323750"/>
    <lineage>
        <taxon>Bacteria</taxon>
        <taxon>Pseudomonadati</taxon>
        <taxon>Pseudomonadota</taxon>
        <taxon>Alphaproteobacteria</taxon>
        <taxon>Rhodobacterales</taxon>
        <taxon>Paracoccaceae</taxon>
        <taxon>Lacimonas</taxon>
    </lineage>
</organism>
<comment type="subcellular location">
    <subcellularLocation>
        <location evidence="1">Bacterial flagellum</location>
    </subcellularLocation>
</comment>
<evidence type="ECO:0000313" key="5">
    <source>
        <dbReference type="EMBL" id="MFD1510447.1"/>
    </source>
</evidence>
<reference evidence="6" key="1">
    <citation type="journal article" date="2019" name="Int. J. Syst. Evol. Microbiol.">
        <title>The Global Catalogue of Microorganisms (GCM) 10K type strain sequencing project: providing services to taxonomists for standard genome sequencing and annotation.</title>
        <authorList>
            <consortium name="The Broad Institute Genomics Platform"/>
            <consortium name="The Broad Institute Genome Sequencing Center for Infectious Disease"/>
            <person name="Wu L."/>
            <person name="Ma J."/>
        </authorList>
    </citation>
    <scope>NUCLEOTIDE SEQUENCE [LARGE SCALE GENOMIC DNA]</scope>
    <source>
        <strain evidence="6">CGMCC 1.12477</strain>
    </source>
</reference>
<feature type="domain" description="Flagellin C-terminal" evidence="4">
    <location>
        <begin position="2"/>
        <end position="83"/>
    </location>
</feature>
<keyword evidence="6" id="KW-1185">Reference proteome</keyword>
<dbReference type="EMBL" id="JBHUDD010000105">
    <property type="protein sequence ID" value="MFD1510447.1"/>
    <property type="molecule type" value="Genomic_DNA"/>
</dbReference>
<keyword evidence="3" id="KW-0975">Bacterial flagellum</keyword>
<keyword evidence="5" id="KW-0282">Flagellum</keyword>
<dbReference type="InterPro" id="IPR046358">
    <property type="entry name" value="Flagellin_C"/>
</dbReference>
<gene>
    <name evidence="5" type="ORF">ACFTOW_13680</name>
</gene>
<dbReference type="RefSeq" id="WP_379916632.1">
    <property type="nucleotide sequence ID" value="NZ_JBHUDD010000105.1"/>
</dbReference>
<dbReference type="InterPro" id="IPR042187">
    <property type="entry name" value="Flagellin_C_sub2"/>
</dbReference>
<comment type="caution">
    <text evidence="5">The sequence shown here is derived from an EMBL/GenBank/DDBJ whole genome shotgun (WGS) entry which is preliminary data.</text>
</comment>
<protein>
    <submittedName>
        <fullName evidence="5">Flagellin</fullName>
    </submittedName>
</protein>
<dbReference type="SUPFAM" id="SSF64518">
    <property type="entry name" value="Phase 1 flagellin"/>
    <property type="match status" value="1"/>
</dbReference>
<evidence type="ECO:0000259" key="4">
    <source>
        <dbReference type="Pfam" id="PF00700"/>
    </source>
</evidence>
<name>A0ABW4EH15_9RHOB</name>
<dbReference type="Proteomes" id="UP001597186">
    <property type="component" value="Unassembled WGS sequence"/>
</dbReference>
<comment type="similarity">
    <text evidence="2">Belongs to the bacterial flagellin family.</text>
</comment>
<accession>A0ABW4EH15</accession>
<evidence type="ECO:0000313" key="6">
    <source>
        <dbReference type="Proteomes" id="UP001597186"/>
    </source>
</evidence>
<keyword evidence="5" id="KW-0966">Cell projection</keyword>
<dbReference type="PANTHER" id="PTHR42792">
    <property type="entry name" value="FLAGELLIN"/>
    <property type="match status" value="1"/>
</dbReference>
<dbReference type="Pfam" id="PF00700">
    <property type="entry name" value="Flagellin_C"/>
    <property type="match status" value="1"/>
</dbReference>
<sequence>MDAAISSVNTQRANLGAISNRLDNTVSNLTNISINLEGGKGRIEDADFAAESTALAKSQILQQASTAMLAQANASKQNVLSLLQG</sequence>
<evidence type="ECO:0000256" key="1">
    <source>
        <dbReference type="ARBA" id="ARBA00004365"/>
    </source>
</evidence>
<proteinExistence type="inferred from homology"/>
<evidence type="ECO:0000256" key="2">
    <source>
        <dbReference type="ARBA" id="ARBA00005709"/>
    </source>
</evidence>
<dbReference type="Gene3D" id="1.20.1330.10">
    <property type="entry name" value="f41 fragment of flagellin, N-terminal domain"/>
    <property type="match status" value="1"/>
</dbReference>
<keyword evidence="5" id="KW-0969">Cilium</keyword>
<dbReference type="InterPro" id="IPR001492">
    <property type="entry name" value="Flagellin"/>
</dbReference>